<dbReference type="InterPro" id="IPR001279">
    <property type="entry name" value="Metallo-B-lactamas"/>
</dbReference>
<accession>A0AAA9T7B2</accession>
<protein>
    <submittedName>
        <fullName evidence="3">ETHE1 persulfide dioxygenase</fullName>
    </submittedName>
</protein>
<feature type="domain" description="Metallo-beta-lactamase" evidence="2">
    <location>
        <begin position="166"/>
        <end position="231"/>
    </location>
</feature>
<dbReference type="PANTHER" id="PTHR43084:SF1">
    <property type="entry name" value="PERSULFIDE DIOXYGENASE ETHE1, MITOCHONDRIAL"/>
    <property type="match status" value="1"/>
</dbReference>
<feature type="compositionally biased region" description="Basic and acidic residues" evidence="1">
    <location>
        <begin position="70"/>
        <end position="84"/>
    </location>
</feature>
<dbReference type="Ensembl" id="ENSBTAT00000100542.1">
    <property type="protein sequence ID" value="ENSBTAP00000092635.1"/>
    <property type="gene ID" value="ENSBTAG00000004379.6"/>
</dbReference>
<keyword evidence="5" id="KW-1267">Proteomics identification</keyword>
<evidence type="ECO:0000313" key="3">
    <source>
        <dbReference type="Ensembl" id="ENSBTAP00000092635.1"/>
    </source>
</evidence>
<dbReference type="InterPro" id="IPR051682">
    <property type="entry name" value="Mito_Persulfide_Diox"/>
</dbReference>
<dbReference type="Gene3D" id="3.60.15.10">
    <property type="entry name" value="Ribonuclease Z/Hydroxyacylglutathione hydrolase-like"/>
    <property type="match status" value="1"/>
</dbReference>
<reference evidence="3" key="2">
    <citation type="submission" date="2025-08" db="UniProtKB">
        <authorList>
            <consortium name="Ensembl"/>
        </authorList>
    </citation>
    <scope>IDENTIFICATION</scope>
    <source>
        <strain evidence="3">Hereford</strain>
    </source>
</reference>
<evidence type="ECO:0000259" key="2">
    <source>
        <dbReference type="Pfam" id="PF00753"/>
    </source>
</evidence>
<proteinExistence type="evidence at protein level"/>
<keyword evidence="4" id="KW-1185">Reference proteome</keyword>
<reference evidence="3" key="1">
    <citation type="submission" date="2018-03" db="EMBL/GenBank/DDBJ databases">
        <title>ARS-UCD1.2.</title>
        <authorList>
            <person name="Rosen B.D."/>
            <person name="Bickhart D.M."/>
            <person name="Koren S."/>
            <person name="Schnabel R.D."/>
            <person name="Hall R."/>
            <person name="Zimin A."/>
            <person name="Dreischer C."/>
            <person name="Schultheiss S."/>
            <person name="Schroeder S.G."/>
            <person name="Elsik C.G."/>
            <person name="Couldrey C."/>
            <person name="Liu G.E."/>
            <person name="Van Tassell C.P."/>
            <person name="Phillippy A.M."/>
            <person name="Smith T.P.L."/>
            <person name="Medrano J.F."/>
        </authorList>
    </citation>
    <scope>NUCLEOTIDE SEQUENCE [LARGE SCALE GENOMIC DNA]</scope>
    <source>
        <strain evidence="3">Hereford</strain>
    </source>
</reference>
<dbReference type="Pfam" id="PF00753">
    <property type="entry name" value="Lactamase_B"/>
    <property type="match status" value="1"/>
</dbReference>
<feature type="region of interest" description="Disordered" evidence="1">
    <location>
        <begin position="1"/>
        <end position="105"/>
    </location>
</feature>
<dbReference type="SUPFAM" id="SSF56281">
    <property type="entry name" value="Metallo-hydrolase/oxidoreductase"/>
    <property type="match status" value="1"/>
</dbReference>
<dbReference type="AlphaFoldDB" id="A0AAA9T7B2"/>
<reference evidence="3" key="3">
    <citation type="submission" date="2025-09" db="UniProtKB">
        <authorList>
            <consortium name="Ensembl"/>
        </authorList>
    </citation>
    <scope>IDENTIFICATION</scope>
    <source>
        <strain evidence="3">Hereford</strain>
    </source>
</reference>
<sequence length="296" mass="31279">MQPLRNLCIRTPMGPSPGTVACRPHSTSRDPGAWVRTPAPSPEDGPSLGAGLRAPPSAAVATAELPSDAGELHHPARAQRREGKGGSARELLGPASFPSPPPTPRRWGRQFACAVAARGGCCGGDGKEGVGGFSRPASWRAGAQLQAEGPEESVLRLAGPTVAGWGQALETRASPGHTPGCVTFVLNDHSMAFTGDALLIRGCGRTDFQQGCAETLYHSVHEKIFTLPGNCLIYPAHDYHGLTVSTVEEERTLNPRLTLSCEEFVKVMDKLNLPKPQQIDFAVPANMRCGIQTPPS</sequence>
<evidence type="ECO:0000256" key="1">
    <source>
        <dbReference type="SAM" id="MobiDB-lite"/>
    </source>
</evidence>
<evidence type="ECO:0000313" key="4">
    <source>
        <dbReference type="Proteomes" id="UP000009136"/>
    </source>
</evidence>
<evidence type="ECO:0007829" key="5">
    <source>
        <dbReference type="PeptideAtlas" id="A0AAA9T7B2"/>
    </source>
</evidence>
<gene>
    <name evidence="3" type="primary">ETHE1</name>
</gene>
<dbReference type="InterPro" id="IPR036866">
    <property type="entry name" value="RibonucZ/Hydroxyglut_hydro"/>
</dbReference>
<dbReference type="Proteomes" id="UP000009136">
    <property type="component" value="Chromosome 18"/>
</dbReference>
<name>A0AAA9T7B2_BOVIN</name>
<dbReference type="GeneTree" id="ENSGT00940000159046"/>
<dbReference type="PROSITE" id="PS51257">
    <property type="entry name" value="PROKAR_LIPOPROTEIN"/>
    <property type="match status" value="1"/>
</dbReference>
<organism evidence="3 4">
    <name type="scientific">Bos taurus</name>
    <name type="common">Bovine</name>
    <dbReference type="NCBI Taxonomy" id="9913"/>
    <lineage>
        <taxon>Eukaryota</taxon>
        <taxon>Metazoa</taxon>
        <taxon>Chordata</taxon>
        <taxon>Craniata</taxon>
        <taxon>Vertebrata</taxon>
        <taxon>Euteleostomi</taxon>
        <taxon>Mammalia</taxon>
        <taxon>Eutheria</taxon>
        <taxon>Laurasiatheria</taxon>
        <taxon>Artiodactyla</taxon>
        <taxon>Ruminantia</taxon>
        <taxon>Pecora</taxon>
        <taxon>Bovidae</taxon>
        <taxon>Bovinae</taxon>
        <taxon>Bos</taxon>
    </lineage>
</organism>
<dbReference type="PANTHER" id="PTHR43084">
    <property type="entry name" value="PERSULFIDE DIOXYGENASE ETHE1"/>
    <property type="match status" value="1"/>
</dbReference>